<dbReference type="RefSeq" id="WP_081367467.1">
    <property type="nucleotide sequence ID" value="NZ_BJWA01000030.1"/>
</dbReference>
<organism evidence="1 2">
    <name type="scientific">Enterococcus mundtii</name>
    <dbReference type="NCBI Taxonomy" id="53346"/>
    <lineage>
        <taxon>Bacteria</taxon>
        <taxon>Bacillati</taxon>
        <taxon>Bacillota</taxon>
        <taxon>Bacilli</taxon>
        <taxon>Lactobacillales</taxon>
        <taxon>Enterococcaceae</taxon>
        <taxon>Enterococcus</taxon>
    </lineage>
</organism>
<name>A0ABQ0VJD9_ENTMU</name>
<proteinExistence type="predicted"/>
<protein>
    <submittedName>
        <fullName evidence="1">Uncharacterized protein</fullName>
    </submittedName>
</protein>
<reference evidence="1 2" key="1">
    <citation type="submission" date="2019-07" db="EMBL/GenBank/DDBJ databases">
        <title>Whole genome shotgun sequence of Enterococcus mundtii NBRC 100490.</title>
        <authorList>
            <person name="Hosoyama A."/>
            <person name="Uohara A."/>
            <person name="Ohji S."/>
            <person name="Ichikawa N."/>
        </authorList>
    </citation>
    <scope>NUCLEOTIDE SEQUENCE [LARGE SCALE GENOMIC DNA]</scope>
    <source>
        <strain evidence="1 2">NBRC 100490</strain>
    </source>
</reference>
<evidence type="ECO:0000313" key="1">
    <source>
        <dbReference type="EMBL" id="GEL81642.1"/>
    </source>
</evidence>
<evidence type="ECO:0000313" key="2">
    <source>
        <dbReference type="Proteomes" id="UP000321175"/>
    </source>
</evidence>
<dbReference type="EMBL" id="BJWA01000030">
    <property type="protein sequence ID" value="GEL81642.1"/>
    <property type="molecule type" value="Genomic_DNA"/>
</dbReference>
<comment type="caution">
    <text evidence="1">The sequence shown here is derived from an EMBL/GenBank/DDBJ whole genome shotgun (WGS) entry which is preliminary data.</text>
</comment>
<dbReference type="GeneID" id="61000078"/>
<gene>
    <name evidence="1" type="ORF">EMU01_27860</name>
</gene>
<dbReference type="Proteomes" id="UP000321175">
    <property type="component" value="Unassembled WGS sequence"/>
</dbReference>
<accession>A0ABQ0VJD9</accession>
<keyword evidence="2" id="KW-1185">Reference proteome</keyword>
<sequence length="136" mass="15220">MKKLGPISILLIVIISIVFVIEYKNLTVRDVSSQTVVSENVEIDTLPSEKDLLKHEGKDIQLLGTYQISTVNFNTQNVLLTNSDGKTLTFPITITDKEKNLFCIPAILYSPSDLKIADTIGLAEKNKQYFAYHSTE</sequence>